<reference evidence="1 3" key="1">
    <citation type="submission" date="2019-05" db="EMBL/GenBank/DDBJ databases">
        <title>Genomic analysis of Lentibacillus sp. NKC220-2.</title>
        <authorList>
            <person name="Oh Y.J."/>
        </authorList>
    </citation>
    <scope>NUCLEOTIDE SEQUENCE [LARGE SCALE GENOMIC DNA]</scope>
    <source>
        <strain evidence="1 3">NKC220-2</strain>
    </source>
</reference>
<evidence type="ECO:0000313" key="3">
    <source>
        <dbReference type="Proteomes" id="UP000306980"/>
    </source>
</evidence>
<dbReference type="Proteomes" id="UP000319280">
    <property type="component" value="Unassembled WGS sequence"/>
</dbReference>
<gene>
    <name evidence="1" type="ORF">FFL34_03455</name>
    <name evidence="2" type="ORF">FH966_15795</name>
</gene>
<accession>A0A5S3QHB0</accession>
<name>A0A549YMF7_9BACI</name>
<proteinExistence type="predicted"/>
<dbReference type="RefSeq" id="WP_138601487.1">
    <property type="nucleotide sequence ID" value="NZ_VCIA01000001.1"/>
</dbReference>
<dbReference type="InterPro" id="IPR036493">
    <property type="entry name" value="YunC_sf"/>
</dbReference>
<dbReference type="Gene3D" id="3.30.1980.10">
    <property type="entry name" value="Hypothetical protein YunC"/>
    <property type="match status" value="1"/>
</dbReference>
<evidence type="ECO:0000313" key="1">
    <source>
        <dbReference type="EMBL" id="TMN21270.1"/>
    </source>
</evidence>
<dbReference type="SUPFAM" id="SSF102891">
    <property type="entry name" value="Hypothetical protein Ta1206"/>
    <property type="match status" value="1"/>
</dbReference>
<reference evidence="2 4" key="2">
    <citation type="submission" date="2019-07" db="EMBL/GenBank/DDBJ databases">
        <title>Genomic analysis of Lentibacillus sp. NKC851-2.</title>
        <authorList>
            <person name="Oh Y.J."/>
        </authorList>
    </citation>
    <scope>NUCLEOTIDE SEQUENCE [LARGE SCALE GENOMIC DNA]</scope>
    <source>
        <strain evidence="2 4">NKC851-2</strain>
    </source>
</reference>
<dbReference type="InterPro" id="IPR014931">
    <property type="entry name" value="DUF1805"/>
</dbReference>
<protein>
    <submittedName>
        <fullName evidence="2">DUF1805 domain-containing protein</fullName>
    </submittedName>
</protein>
<dbReference type="OrthoDB" id="2641826at2"/>
<evidence type="ECO:0000313" key="2">
    <source>
        <dbReference type="EMBL" id="TRM13054.1"/>
    </source>
</evidence>
<keyword evidence="4" id="KW-1185">Reference proteome</keyword>
<dbReference type="Pfam" id="PF08827">
    <property type="entry name" value="DUF1805"/>
    <property type="match status" value="1"/>
</dbReference>
<accession>A0A549YMF7</accession>
<dbReference type="EMBL" id="VJMZ01000001">
    <property type="protein sequence ID" value="TRM13054.1"/>
    <property type="molecule type" value="Genomic_DNA"/>
</dbReference>
<dbReference type="AlphaFoldDB" id="A0A549YMF7"/>
<dbReference type="Proteomes" id="UP000306980">
    <property type="component" value="Unassembled WGS sequence"/>
</dbReference>
<sequence length="100" mass="10729">MVTVTPIEMDGMNFTAVTVKLPKTNLLVVSNDIGYIMCGALDVDLFNEALADRKTVAGRARGVKTIDQLLDAPLEKVTNASSAYGWEPGITGKEALMKLT</sequence>
<organism evidence="2 4">
    <name type="scientific">Lentibacillus cibarius</name>
    <dbReference type="NCBI Taxonomy" id="2583219"/>
    <lineage>
        <taxon>Bacteria</taxon>
        <taxon>Bacillati</taxon>
        <taxon>Bacillota</taxon>
        <taxon>Bacilli</taxon>
        <taxon>Bacillales</taxon>
        <taxon>Bacillaceae</taxon>
        <taxon>Lentibacillus</taxon>
    </lineage>
</organism>
<evidence type="ECO:0000313" key="4">
    <source>
        <dbReference type="Proteomes" id="UP000319280"/>
    </source>
</evidence>
<comment type="caution">
    <text evidence="2">The sequence shown here is derived from an EMBL/GenBank/DDBJ whole genome shotgun (WGS) entry which is preliminary data.</text>
</comment>
<dbReference type="EMBL" id="VCIA01000001">
    <property type="protein sequence ID" value="TMN21270.1"/>
    <property type="molecule type" value="Genomic_DNA"/>
</dbReference>